<name>A0A7Y0S5S9_VIBPH</name>
<dbReference type="GO" id="GO:0005829">
    <property type="term" value="C:cytosol"/>
    <property type="evidence" value="ECO:0007669"/>
    <property type="project" value="TreeGrafter"/>
</dbReference>
<dbReference type="EC" id="4.2.1.9" evidence="4"/>
<proteinExistence type="inferred from homology"/>
<evidence type="ECO:0000256" key="1">
    <source>
        <dbReference type="ARBA" id="ARBA00006486"/>
    </source>
</evidence>
<dbReference type="Proteomes" id="UP000555836">
    <property type="component" value="Unassembled WGS sequence"/>
</dbReference>
<dbReference type="GO" id="GO:0004160">
    <property type="term" value="F:dihydroxy-acid dehydratase activity"/>
    <property type="evidence" value="ECO:0007669"/>
    <property type="project" value="UniProtKB-EC"/>
</dbReference>
<dbReference type="InterPro" id="IPR037237">
    <property type="entry name" value="IlvD/EDD_N"/>
</dbReference>
<dbReference type="PANTHER" id="PTHR43661">
    <property type="entry name" value="D-XYLONATE DEHYDRATASE"/>
    <property type="match status" value="1"/>
</dbReference>
<keyword evidence="2 4" id="KW-0456">Lyase</keyword>
<dbReference type="EMBL" id="JABCLD010001571">
    <property type="protein sequence ID" value="NMU26894.1"/>
    <property type="molecule type" value="Genomic_DNA"/>
</dbReference>
<dbReference type="AlphaFoldDB" id="A0A7Y0S5S9"/>
<feature type="non-terminal residue" evidence="4">
    <location>
        <position position="1"/>
    </location>
</feature>
<dbReference type="Pfam" id="PF00920">
    <property type="entry name" value="ILVD_EDD_N"/>
    <property type="match status" value="1"/>
</dbReference>
<sequence>DMEDIDRLSRQVPHLCKVAPSTQKYHMEDVHRAGGVMAILGELDRAGLLHNDARTVLGLSMKEQLAKYDIIQTEDEEV</sequence>
<dbReference type="PANTHER" id="PTHR43661:SF3">
    <property type="entry name" value="D-XYLONATE DEHYDRATASE YAGF-RELATED"/>
    <property type="match status" value="1"/>
</dbReference>
<organism evidence="4 5">
    <name type="scientific">Vibrio parahaemolyticus</name>
    <dbReference type="NCBI Taxonomy" id="670"/>
    <lineage>
        <taxon>Bacteria</taxon>
        <taxon>Pseudomonadati</taxon>
        <taxon>Pseudomonadota</taxon>
        <taxon>Gammaproteobacteria</taxon>
        <taxon>Vibrionales</taxon>
        <taxon>Vibrionaceae</taxon>
        <taxon>Vibrio</taxon>
    </lineage>
</organism>
<accession>A0A7Y0S5S9</accession>
<reference evidence="4 5" key="1">
    <citation type="submission" date="2020-04" db="EMBL/GenBank/DDBJ databases">
        <title>Whole-genome sequencing of Vibrio spp. from China reveals different genetic environments of blaCTX-M-14 among diverse lineages.</title>
        <authorList>
            <person name="Zheng Z."/>
            <person name="Ye L."/>
            <person name="Chen S."/>
        </authorList>
    </citation>
    <scope>NUCLEOTIDE SEQUENCE [LARGE SCALE GENOMIC DNA]</scope>
    <source>
        <strain evidence="4 5">Vb0574</strain>
    </source>
</reference>
<comment type="similarity">
    <text evidence="1">Belongs to the IlvD/Edd family.</text>
</comment>
<feature type="domain" description="Dihydroxy-acid/6-phosphogluconate dehydratase N-terminal" evidence="3">
    <location>
        <begin position="1"/>
        <end position="63"/>
    </location>
</feature>
<comment type="caution">
    <text evidence="4">The sequence shown here is derived from an EMBL/GenBank/DDBJ whole genome shotgun (WGS) entry which is preliminary data.</text>
</comment>
<evidence type="ECO:0000313" key="5">
    <source>
        <dbReference type="Proteomes" id="UP000555836"/>
    </source>
</evidence>
<feature type="non-terminal residue" evidence="4">
    <location>
        <position position="78"/>
    </location>
</feature>
<dbReference type="InterPro" id="IPR000581">
    <property type="entry name" value="ILV_EDD_N"/>
</dbReference>
<evidence type="ECO:0000313" key="4">
    <source>
        <dbReference type="EMBL" id="NMU26894.1"/>
    </source>
</evidence>
<protein>
    <submittedName>
        <fullName evidence="4">Dihydroxy-acid dehydratase</fullName>
        <ecNumber evidence="4">4.2.1.9</ecNumber>
    </submittedName>
</protein>
<evidence type="ECO:0000256" key="2">
    <source>
        <dbReference type="ARBA" id="ARBA00023239"/>
    </source>
</evidence>
<gene>
    <name evidence="4" type="ORF">HKB21_14845</name>
</gene>
<evidence type="ECO:0000259" key="3">
    <source>
        <dbReference type="Pfam" id="PF00920"/>
    </source>
</evidence>
<dbReference type="SUPFAM" id="SSF143975">
    <property type="entry name" value="IlvD/EDD N-terminal domain-like"/>
    <property type="match status" value="1"/>
</dbReference>